<dbReference type="Proteomes" id="UP000622552">
    <property type="component" value="Unassembled WGS sequence"/>
</dbReference>
<proteinExistence type="predicted"/>
<gene>
    <name evidence="5" type="ORF">IW245_003568</name>
</gene>
<keyword evidence="1 2" id="KW-0238">DNA-binding</keyword>
<feature type="domain" description="HTH tetR-type" evidence="4">
    <location>
        <begin position="11"/>
        <end position="71"/>
    </location>
</feature>
<evidence type="ECO:0000256" key="1">
    <source>
        <dbReference type="ARBA" id="ARBA00023125"/>
    </source>
</evidence>
<comment type="caution">
    <text evidence="5">The sequence shown here is derived from an EMBL/GenBank/DDBJ whole genome shotgun (WGS) entry which is preliminary data.</text>
</comment>
<keyword evidence="6" id="KW-1185">Reference proteome</keyword>
<dbReference type="RefSeq" id="WP_197004251.1">
    <property type="nucleotide sequence ID" value="NZ_BONS01000020.1"/>
</dbReference>
<accession>A0A8J7KJX6</accession>
<organism evidence="5 6">
    <name type="scientific">Longispora fulva</name>
    <dbReference type="NCBI Taxonomy" id="619741"/>
    <lineage>
        <taxon>Bacteria</taxon>
        <taxon>Bacillati</taxon>
        <taxon>Actinomycetota</taxon>
        <taxon>Actinomycetes</taxon>
        <taxon>Micromonosporales</taxon>
        <taxon>Micromonosporaceae</taxon>
        <taxon>Longispora</taxon>
    </lineage>
</organism>
<sequence>MTGRREQERSRTTRLRLMRATAECLVELGWSGTTTTAVSERAGVSRGAQLHHYPTRAELVVAAVEHVAVARTEELLRTADTLPRDGRRTLAVLELLAELYTGPLFEAAVELWVAARTDPQLHAVVMPLEDRLGREGYRLALELLGVDDTRAEIRDAVGATLDLVRGFGLANLLSDDRSRRSRLLRQWAAMLDAVLAEPAPGRDREPPTGAGSGTSVPV</sequence>
<dbReference type="PROSITE" id="PS50977">
    <property type="entry name" value="HTH_TETR_2"/>
    <property type="match status" value="1"/>
</dbReference>
<evidence type="ECO:0000256" key="2">
    <source>
        <dbReference type="PROSITE-ProRule" id="PRU00335"/>
    </source>
</evidence>
<dbReference type="InterPro" id="IPR050109">
    <property type="entry name" value="HTH-type_TetR-like_transc_reg"/>
</dbReference>
<reference evidence="5" key="1">
    <citation type="submission" date="2020-11" db="EMBL/GenBank/DDBJ databases">
        <title>Sequencing the genomes of 1000 actinobacteria strains.</title>
        <authorList>
            <person name="Klenk H.-P."/>
        </authorList>
    </citation>
    <scope>NUCLEOTIDE SEQUENCE</scope>
    <source>
        <strain evidence="5">DSM 45356</strain>
    </source>
</reference>
<dbReference type="PANTHER" id="PTHR30055">
    <property type="entry name" value="HTH-TYPE TRANSCRIPTIONAL REGULATOR RUTR"/>
    <property type="match status" value="1"/>
</dbReference>
<evidence type="ECO:0000313" key="6">
    <source>
        <dbReference type="Proteomes" id="UP000622552"/>
    </source>
</evidence>
<name>A0A8J7KJX6_9ACTN</name>
<feature type="region of interest" description="Disordered" evidence="3">
    <location>
        <begin position="198"/>
        <end position="218"/>
    </location>
</feature>
<evidence type="ECO:0000259" key="4">
    <source>
        <dbReference type="PROSITE" id="PS50977"/>
    </source>
</evidence>
<dbReference type="InterPro" id="IPR009057">
    <property type="entry name" value="Homeodomain-like_sf"/>
</dbReference>
<dbReference type="Gene3D" id="1.10.357.10">
    <property type="entry name" value="Tetracycline Repressor, domain 2"/>
    <property type="match status" value="1"/>
</dbReference>
<dbReference type="GO" id="GO:0000976">
    <property type="term" value="F:transcription cis-regulatory region binding"/>
    <property type="evidence" value="ECO:0007669"/>
    <property type="project" value="TreeGrafter"/>
</dbReference>
<protein>
    <submittedName>
        <fullName evidence="5">AcrR family transcriptional regulator</fullName>
    </submittedName>
</protein>
<dbReference type="PANTHER" id="PTHR30055:SF226">
    <property type="entry name" value="HTH-TYPE TRANSCRIPTIONAL REGULATOR PKSA"/>
    <property type="match status" value="1"/>
</dbReference>
<feature type="DNA-binding region" description="H-T-H motif" evidence="2">
    <location>
        <begin position="34"/>
        <end position="53"/>
    </location>
</feature>
<evidence type="ECO:0000313" key="5">
    <source>
        <dbReference type="EMBL" id="MBG6137374.1"/>
    </source>
</evidence>
<dbReference type="Pfam" id="PF00440">
    <property type="entry name" value="TetR_N"/>
    <property type="match status" value="1"/>
</dbReference>
<dbReference type="SUPFAM" id="SSF46689">
    <property type="entry name" value="Homeodomain-like"/>
    <property type="match status" value="1"/>
</dbReference>
<dbReference type="AlphaFoldDB" id="A0A8J7KJX6"/>
<dbReference type="InterPro" id="IPR001647">
    <property type="entry name" value="HTH_TetR"/>
</dbReference>
<dbReference type="GO" id="GO:0003700">
    <property type="term" value="F:DNA-binding transcription factor activity"/>
    <property type="evidence" value="ECO:0007669"/>
    <property type="project" value="TreeGrafter"/>
</dbReference>
<evidence type="ECO:0000256" key="3">
    <source>
        <dbReference type="SAM" id="MobiDB-lite"/>
    </source>
</evidence>
<dbReference type="EMBL" id="JADOUF010000001">
    <property type="protein sequence ID" value="MBG6137374.1"/>
    <property type="molecule type" value="Genomic_DNA"/>
</dbReference>